<evidence type="ECO:0000256" key="1">
    <source>
        <dbReference type="ARBA" id="ARBA00004123"/>
    </source>
</evidence>
<proteinExistence type="predicted"/>
<evidence type="ECO:0000313" key="7">
    <source>
        <dbReference type="Proteomes" id="UP001392437"/>
    </source>
</evidence>
<comment type="caution">
    <text evidence="6">The sequence shown here is derived from an EMBL/GenBank/DDBJ whole genome shotgun (WGS) entry which is preliminary data.</text>
</comment>
<keyword evidence="2 4" id="KW-0103">Bromodomain</keyword>
<dbReference type="GO" id="GO:0006325">
    <property type="term" value="P:chromatin organization"/>
    <property type="evidence" value="ECO:0007669"/>
    <property type="project" value="UniProtKB-ARBA"/>
</dbReference>
<dbReference type="PRINTS" id="PR00503">
    <property type="entry name" value="BROMODOMAIN"/>
</dbReference>
<dbReference type="GO" id="GO:0005634">
    <property type="term" value="C:nucleus"/>
    <property type="evidence" value="ECO:0007669"/>
    <property type="project" value="UniProtKB-SubCell"/>
</dbReference>
<evidence type="ECO:0000259" key="5">
    <source>
        <dbReference type="PROSITE" id="PS50014"/>
    </source>
</evidence>
<dbReference type="Pfam" id="PF00439">
    <property type="entry name" value="Bromodomain"/>
    <property type="match status" value="1"/>
</dbReference>
<dbReference type="EMBL" id="JAQQWP010000008">
    <property type="protein sequence ID" value="KAK8106745.1"/>
    <property type="molecule type" value="Genomic_DNA"/>
</dbReference>
<dbReference type="InterPro" id="IPR001487">
    <property type="entry name" value="Bromodomain"/>
</dbReference>
<dbReference type="GO" id="GO:0000785">
    <property type="term" value="C:chromatin"/>
    <property type="evidence" value="ECO:0007669"/>
    <property type="project" value="TreeGrafter"/>
</dbReference>
<dbReference type="SUPFAM" id="SSF47370">
    <property type="entry name" value="Bromodomain"/>
    <property type="match status" value="1"/>
</dbReference>
<evidence type="ECO:0000313" key="6">
    <source>
        <dbReference type="EMBL" id="KAK8106745.1"/>
    </source>
</evidence>
<organism evidence="6 7">
    <name type="scientific">Apiospora kogelbergensis</name>
    <dbReference type="NCBI Taxonomy" id="1337665"/>
    <lineage>
        <taxon>Eukaryota</taxon>
        <taxon>Fungi</taxon>
        <taxon>Dikarya</taxon>
        <taxon>Ascomycota</taxon>
        <taxon>Pezizomycotina</taxon>
        <taxon>Sordariomycetes</taxon>
        <taxon>Xylariomycetidae</taxon>
        <taxon>Amphisphaeriales</taxon>
        <taxon>Apiosporaceae</taxon>
        <taxon>Apiospora</taxon>
    </lineage>
</organism>
<comment type="subcellular location">
    <subcellularLocation>
        <location evidence="1">Nucleus</location>
    </subcellularLocation>
</comment>
<dbReference type="Proteomes" id="UP001392437">
    <property type="component" value="Unassembled WGS sequence"/>
</dbReference>
<dbReference type="PANTHER" id="PTHR45915">
    <property type="entry name" value="TRANSCRIPTION INTERMEDIARY FACTOR"/>
    <property type="match status" value="1"/>
</dbReference>
<dbReference type="PROSITE" id="PS50014">
    <property type="entry name" value="BROMODOMAIN_2"/>
    <property type="match status" value="1"/>
</dbReference>
<evidence type="ECO:0000256" key="2">
    <source>
        <dbReference type="ARBA" id="ARBA00023117"/>
    </source>
</evidence>
<evidence type="ECO:0000256" key="3">
    <source>
        <dbReference type="ARBA" id="ARBA00023242"/>
    </source>
</evidence>
<evidence type="ECO:0000256" key="4">
    <source>
        <dbReference type="PROSITE-ProRule" id="PRU00035"/>
    </source>
</evidence>
<dbReference type="Gene3D" id="1.20.920.10">
    <property type="entry name" value="Bromodomain-like"/>
    <property type="match status" value="1"/>
</dbReference>
<reference evidence="6 7" key="1">
    <citation type="submission" date="2023-01" db="EMBL/GenBank/DDBJ databases">
        <title>Analysis of 21 Apiospora genomes using comparative genomics revels a genus with tremendous synthesis potential of carbohydrate active enzymes and secondary metabolites.</title>
        <authorList>
            <person name="Sorensen T."/>
        </authorList>
    </citation>
    <scope>NUCLEOTIDE SEQUENCE [LARGE SCALE GENOMIC DNA]</scope>
    <source>
        <strain evidence="6 7">CBS 117206</strain>
    </source>
</reference>
<sequence length="164" mass="18162">MRLGILLRVARLLSKATHPSIPDHVALRPAAYPGPEGPEGSDCITAIASRHCVAAHVAAAVFDCGKDYIRLPIRSIGRWRCCGVDIVVYDPGGKERTSSTHQFSSQLVNKDDMADYYDVIKKPTHLSTIEAKLLADQYETPETFIKDAQLIFDNCRKHNNETTP</sequence>
<gene>
    <name evidence="6" type="ORF">PG999_010104</name>
</gene>
<keyword evidence="3" id="KW-0539">Nucleus</keyword>
<dbReference type="PANTHER" id="PTHR45915:SF6">
    <property type="entry name" value="E3 UBIQUITIN-PROTEIN LIGASE TRIM33"/>
    <property type="match status" value="1"/>
</dbReference>
<dbReference type="AlphaFoldDB" id="A0AAW0QLB8"/>
<accession>A0AAW0QLB8</accession>
<protein>
    <submittedName>
        <fullName evidence="6">Histone acetyltransferase</fullName>
    </submittedName>
</protein>
<keyword evidence="7" id="KW-1185">Reference proteome</keyword>
<name>A0AAW0QLB8_9PEZI</name>
<feature type="domain" description="Bromo" evidence="5">
    <location>
        <begin position="95"/>
        <end position="164"/>
    </location>
</feature>
<dbReference type="InterPro" id="IPR036427">
    <property type="entry name" value="Bromodomain-like_sf"/>
</dbReference>